<dbReference type="NCBIfam" id="TIGR01907">
    <property type="entry name" value="casE_Cse3"/>
    <property type="match status" value="1"/>
</dbReference>
<dbReference type="SMART" id="SM01101">
    <property type="entry name" value="CRISPR_assoc"/>
    <property type="match status" value="1"/>
</dbReference>
<name>A0A484P2J1_9ZZZZ</name>
<dbReference type="Gene3D" id="3.30.70.1210">
    <property type="entry name" value="Crispr-associated protein, domain 2"/>
    <property type="match status" value="1"/>
</dbReference>
<accession>A0A484P2J1</accession>
<dbReference type="InterPro" id="IPR010179">
    <property type="entry name" value="CRISPR-assoc_prot_Cse3"/>
</dbReference>
<dbReference type="AlphaFoldDB" id="A0A484P2J1"/>
<evidence type="ECO:0000313" key="1">
    <source>
        <dbReference type="EMBL" id="VFR19865.1"/>
    </source>
</evidence>
<dbReference type="SUPFAM" id="SSF117987">
    <property type="entry name" value="CRISPR-associated protein"/>
    <property type="match status" value="1"/>
</dbReference>
<sequence length="227" mass="25385">MTHYFSRARFASPVTDLDLMRMVSRHGAAYRDHALVWRLFPGDGAERDFVFRRGTDQDGRDIYYVVSQRPPQSVPGLLTVQSKPYAPALEEGEMLRFELRANPTVTRRNADGTRGQRHDVLMNAKAKAVAQGASVQERIKEMDAAGLRWLQERAATWGVSVTEDSVLVSAYTQHTLRHRQRNMTFSSLDYTGVAQVENPALLTQALTQGVGHAKAFGCGLLLVRRIG</sequence>
<protein>
    <submittedName>
        <fullName evidence="1">CRISPR-associated protein, Cse3 family</fullName>
    </submittedName>
</protein>
<dbReference type="Pfam" id="PF08798">
    <property type="entry name" value="CRISPR_assoc"/>
    <property type="match status" value="1"/>
</dbReference>
<reference evidence="1" key="1">
    <citation type="submission" date="2019-03" db="EMBL/GenBank/DDBJ databases">
        <authorList>
            <person name="Danneels B."/>
        </authorList>
    </citation>
    <scope>NUCLEOTIDE SEQUENCE</scope>
</reference>
<proteinExistence type="predicted"/>
<dbReference type="Gene3D" id="3.30.70.1200">
    <property type="entry name" value="Crispr-associated protein, domain 1"/>
    <property type="match status" value="1"/>
</dbReference>
<dbReference type="CDD" id="cd09727">
    <property type="entry name" value="Cas6_I-E"/>
    <property type="match status" value="1"/>
</dbReference>
<organism evidence="1">
    <name type="scientific">plant metagenome</name>
    <dbReference type="NCBI Taxonomy" id="1297885"/>
    <lineage>
        <taxon>unclassified sequences</taxon>
        <taxon>metagenomes</taxon>
        <taxon>organismal metagenomes</taxon>
    </lineage>
</organism>
<gene>
    <name evidence="1" type="ORF">AMP9_3499</name>
</gene>
<dbReference type="EMBL" id="CAADHY010000014">
    <property type="protein sequence ID" value="VFR19865.1"/>
    <property type="molecule type" value="Genomic_DNA"/>
</dbReference>